<dbReference type="AlphaFoldDB" id="A0A413VTU1"/>
<gene>
    <name evidence="8" type="ORF">DW888_05325</name>
</gene>
<keyword evidence="3" id="KW-0731">Sigma factor</keyword>
<feature type="domain" description="RNA polymerase sigma factor 70 region 4 type 2" evidence="6">
    <location>
        <begin position="117"/>
        <end position="168"/>
    </location>
</feature>
<dbReference type="EMBL" id="QSGO01000003">
    <property type="protein sequence ID" value="RHB36978.1"/>
    <property type="molecule type" value="Genomic_DNA"/>
</dbReference>
<dbReference type="NCBIfam" id="TIGR02937">
    <property type="entry name" value="sigma70-ECF"/>
    <property type="match status" value="1"/>
</dbReference>
<dbReference type="CDD" id="cd06171">
    <property type="entry name" value="Sigma70_r4"/>
    <property type="match status" value="1"/>
</dbReference>
<dbReference type="InterPro" id="IPR036388">
    <property type="entry name" value="WH-like_DNA-bd_sf"/>
</dbReference>
<dbReference type="PANTHER" id="PTHR43133">
    <property type="entry name" value="RNA POLYMERASE ECF-TYPE SIGMA FACTO"/>
    <property type="match status" value="1"/>
</dbReference>
<evidence type="ECO:0000256" key="3">
    <source>
        <dbReference type="ARBA" id="ARBA00023082"/>
    </source>
</evidence>
<name>A0A413VTU1_9BACE</name>
<evidence type="ECO:0000256" key="2">
    <source>
        <dbReference type="ARBA" id="ARBA00023015"/>
    </source>
</evidence>
<dbReference type="InterPro" id="IPR007627">
    <property type="entry name" value="RNA_pol_sigma70_r2"/>
</dbReference>
<accession>A0A413VTU1</accession>
<evidence type="ECO:0000313" key="8">
    <source>
        <dbReference type="EMBL" id="RHB36978.1"/>
    </source>
</evidence>
<dbReference type="InterPro" id="IPR039425">
    <property type="entry name" value="RNA_pol_sigma-70-like"/>
</dbReference>
<evidence type="ECO:0000259" key="7">
    <source>
        <dbReference type="Pfam" id="PF13568"/>
    </source>
</evidence>
<dbReference type="InterPro" id="IPR014284">
    <property type="entry name" value="RNA_pol_sigma-70_dom"/>
</dbReference>
<dbReference type="SUPFAM" id="SSF56925">
    <property type="entry name" value="OMPA-like"/>
    <property type="match status" value="1"/>
</dbReference>
<dbReference type="Gene3D" id="1.10.1740.10">
    <property type="match status" value="1"/>
</dbReference>
<sequence length="540" mass="61545">MEVVELVERCKKGERKAQALLYKTYSHKMLGICFRFVTDRQIAQDLMHDGFILIFSSLGSLRHPEKLENWMSRIMTNLALQYLNQSRAVSVIPLSGISEEDEPMNTEPDMELLPLDVLLSMIEKLPEGYRNIFKLSALDGLSHREIADLLHIEPHSSSSQFFRAKEQLKKMIIEYRAQLILLVLLLLPLGDFLLWKAANGVQLLTTATAICNSDSDSEGENAEILPVSPKKRPICKPADAVVIPLCPGTATLLSEETIIDTTHSVLPVVFPHASFYPYTERQGRKLFTSSKKSTGWTFTLKYNNGRTIEDVLPQQLNTLVHNDISSSPVTSSTDNWDEYHRYLQEYGSMLDDQVKVRSLMNIADRNSGRKIRKKKHHYIPFTFGLLLRKPLDNNWGIETGLNYTRLVSDFTLGDDSYVNERQTLNYIGIPLRGSYFLGRYKRFSFYISGGITLEIPVSGTLKTDYIVDDQLEYSTNRTLKVPLQWSVDGGVGIQYQLSSSVGIFIEPGIHYYFNDGSYLNTIRKDHPVNFTLPMGIRWTY</sequence>
<dbReference type="GO" id="GO:0003677">
    <property type="term" value="F:DNA binding"/>
    <property type="evidence" value="ECO:0007669"/>
    <property type="project" value="InterPro"/>
</dbReference>
<feature type="domain" description="RNA polymerase sigma-70 region 2" evidence="5">
    <location>
        <begin position="21"/>
        <end position="87"/>
    </location>
</feature>
<dbReference type="SUPFAM" id="SSF88659">
    <property type="entry name" value="Sigma3 and sigma4 domains of RNA polymerase sigma factors"/>
    <property type="match status" value="1"/>
</dbReference>
<dbReference type="PANTHER" id="PTHR43133:SF46">
    <property type="entry name" value="RNA POLYMERASE SIGMA-70 FACTOR ECF SUBFAMILY"/>
    <property type="match status" value="1"/>
</dbReference>
<dbReference type="Gene3D" id="2.40.160.20">
    <property type="match status" value="1"/>
</dbReference>
<dbReference type="GO" id="GO:0006352">
    <property type="term" value="P:DNA-templated transcription initiation"/>
    <property type="evidence" value="ECO:0007669"/>
    <property type="project" value="InterPro"/>
</dbReference>
<evidence type="ECO:0000313" key="9">
    <source>
        <dbReference type="Proteomes" id="UP000284379"/>
    </source>
</evidence>
<dbReference type="Gene3D" id="1.10.10.10">
    <property type="entry name" value="Winged helix-like DNA-binding domain superfamily/Winged helix DNA-binding domain"/>
    <property type="match status" value="1"/>
</dbReference>
<protein>
    <submittedName>
        <fullName evidence="8">RNA polymerase subunit sigma-70</fullName>
    </submittedName>
</protein>
<dbReference type="InterPro" id="IPR025665">
    <property type="entry name" value="Beta-barrel_OMP_2"/>
</dbReference>
<dbReference type="Pfam" id="PF13568">
    <property type="entry name" value="OMP_b-brl_2"/>
    <property type="match status" value="1"/>
</dbReference>
<keyword evidence="2" id="KW-0805">Transcription regulation</keyword>
<feature type="domain" description="Outer membrane protein beta-barrel" evidence="7">
    <location>
        <begin position="368"/>
        <end position="513"/>
    </location>
</feature>
<dbReference type="Proteomes" id="UP000284379">
    <property type="component" value="Unassembled WGS sequence"/>
</dbReference>
<dbReference type="Pfam" id="PF04542">
    <property type="entry name" value="Sigma70_r2"/>
    <property type="match status" value="1"/>
</dbReference>
<evidence type="ECO:0000259" key="5">
    <source>
        <dbReference type="Pfam" id="PF04542"/>
    </source>
</evidence>
<evidence type="ECO:0000259" key="6">
    <source>
        <dbReference type="Pfam" id="PF08281"/>
    </source>
</evidence>
<dbReference type="InterPro" id="IPR013325">
    <property type="entry name" value="RNA_pol_sigma_r2"/>
</dbReference>
<dbReference type="InterPro" id="IPR011250">
    <property type="entry name" value="OMP/PagP_B-barrel"/>
</dbReference>
<keyword evidence="4" id="KW-0804">Transcription</keyword>
<dbReference type="InterPro" id="IPR013324">
    <property type="entry name" value="RNA_pol_sigma_r3/r4-like"/>
</dbReference>
<dbReference type="GO" id="GO:0016987">
    <property type="term" value="F:sigma factor activity"/>
    <property type="evidence" value="ECO:0007669"/>
    <property type="project" value="UniProtKB-KW"/>
</dbReference>
<evidence type="ECO:0000256" key="4">
    <source>
        <dbReference type="ARBA" id="ARBA00023163"/>
    </source>
</evidence>
<dbReference type="SUPFAM" id="SSF88946">
    <property type="entry name" value="Sigma2 domain of RNA polymerase sigma factors"/>
    <property type="match status" value="1"/>
</dbReference>
<dbReference type="Pfam" id="PF08281">
    <property type="entry name" value="Sigma70_r4_2"/>
    <property type="match status" value="1"/>
</dbReference>
<organism evidence="8 9">
    <name type="scientific">Bacteroides nordii</name>
    <dbReference type="NCBI Taxonomy" id="291645"/>
    <lineage>
        <taxon>Bacteria</taxon>
        <taxon>Pseudomonadati</taxon>
        <taxon>Bacteroidota</taxon>
        <taxon>Bacteroidia</taxon>
        <taxon>Bacteroidales</taxon>
        <taxon>Bacteroidaceae</taxon>
        <taxon>Bacteroides</taxon>
    </lineage>
</organism>
<evidence type="ECO:0000256" key="1">
    <source>
        <dbReference type="ARBA" id="ARBA00010641"/>
    </source>
</evidence>
<dbReference type="RefSeq" id="WP_122201023.1">
    <property type="nucleotide sequence ID" value="NZ_CABJFV010000003.1"/>
</dbReference>
<reference evidence="8 9" key="1">
    <citation type="submission" date="2018-08" db="EMBL/GenBank/DDBJ databases">
        <title>A genome reference for cultivated species of the human gut microbiota.</title>
        <authorList>
            <person name="Zou Y."/>
            <person name="Xue W."/>
            <person name="Luo G."/>
        </authorList>
    </citation>
    <scope>NUCLEOTIDE SEQUENCE [LARGE SCALE GENOMIC DNA]</scope>
    <source>
        <strain evidence="8 9">AM40-30BH</strain>
    </source>
</reference>
<dbReference type="InterPro" id="IPR013249">
    <property type="entry name" value="RNA_pol_sigma70_r4_t2"/>
</dbReference>
<proteinExistence type="inferred from homology"/>
<comment type="caution">
    <text evidence="8">The sequence shown here is derived from an EMBL/GenBank/DDBJ whole genome shotgun (WGS) entry which is preliminary data.</text>
</comment>
<comment type="similarity">
    <text evidence="1">Belongs to the sigma-70 factor family. ECF subfamily.</text>
</comment>